<dbReference type="InterPro" id="IPR045584">
    <property type="entry name" value="Pilin-like"/>
</dbReference>
<evidence type="ECO:0000313" key="1">
    <source>
        <dbReference type="EMBL" id="VYT75276.1"/>
    </source>
</evidence>
<dbReference type="EMBL" id="CACRTR010000003">
    <property type="protein sequence ID" value="VYT75276.1"/>
    <property type="molecule type" value="Genomic_DNA"/>
</dbReference>
<sequence>MGKSGMKKRCLRFFKKNYFQTEKGFTMIELIVTITVLAVIAAFTIPSLLGFVDDAKAKDCRSKTNDIKRSYTDLVVDKGVEVPTKYRSFSIVDKIVIDKYGGETQVLDTEDETGSKVEKVYKGICPSGGIYLIQFVDTEESKGTEVEMHILCSCEGHTSDKAGVTHIAIRTLENDIKSDNSFIVSYFNAHPTSTLDSTGKNFAPDVQKILEFLGVDTKTTCSWRIEKIGEDYNIYWTETFIDDLPEGNEIYVTKYNVSTGKFYHAKTEVGVHSDGEKDIKHIETNANWIEDK</sequence>
<dbReference type="Gene3D" id="3.30.700.10">
    <property type="entry name" value="Glycoprotein, Type 4 Pilin"/>
    <property type="match status" value="1"/>
</dbReference>
<accession>A0A6N2ZBE9</accession>
<protein>
    <recommendedName>
        <fullName evidence="2">Prepilin-type N-terminal cleavage/methylation domain-containing protein</fullName>
    </recommendedName>
</protein>
<dbReference type="SUPFAM" id="SSF54523">
    <property type="entry name" value="Pili subunits"/>
    <property type="match status" value="1"/>
</dbReference>
<proteinExistence type="predicted"/>
<organism evidence="1">
    <name type="scientific">Eubacterium limosum</name>
    <dbReference type="NCBI Taxonomy" id="1736"/>
    <lineage>
        <taxon>Bacteria</taxon>
        <taxon>Bacillati</taxon>
        <taxon>Bacillota</taxon>
        <taxon>Clostridia</taxon>
        <taxon>Eubacteriales</taxon>
        <taxon>Eubacteriaceae</taxon>
        <taxon>Eubacterium</taxon>
    </lineage>
</organism>
<reference evidence="1" key="1">
    <citation type="submission" date="2019-11" db="EMBL/GenBank/DDBJ databases">
        <authorList>
            <person name="Feng L."/>
        </authorList>
    </citation>
    <scope>NUCLEOTIDE SEQUENCE</scope>
    <source>
        <strain evidence="1">ElimosumLFYP34</strain>
    </source>
</reference>
<gene>
    <name evidence="1" type="ORF">ELLFYP34_01836</name>
</gene>
<dbReference type="Pfam" id="PF07963">
    <property type="entry name" value="N_methyl"/>
    <property type="match status" value="1"/>
</dbReference>
<dbReference type="AlphaFoldDB" id="A0A6N2ZBE9"/>
<name>A0A6N2ZBE9_EUBLI</name>
<dbReference type="NCBIfam" id="TIGR02532">
    <property type="entry name" value="IV_pilin_GFxxxE"/>
    <property type="match status" value="1"/>
</dbReference>
<dbReference type="InterPro" id="IPR012902">
    <property type="entry name" value="N_methyl_site"/>
</dbReference>
<evidence type="ECO:0008006" key="2">
    <source>
        <dbReference type="Google" id="ProtNLM"/>
    </source>
</evidence>